<evidence type="ECO:0000256" key="1">
    <source>
        <dbReference type="ARBA" id="ARBA00004123"/>
    </source>
</evidence>
<dbReference type="RefSeq" id="XP_022776423.1">
    <property type="nucleotide sequence ID" value="XM_022920688.1"/>
</dbReference>
<evidence type="ECO:0000256" key="9">
    <source>
        <dbReference type="PROSITE-ProRule" id="PRU00108"/>
    </source>
</evidence>
<keyword evidence="6" id="KW-0804">Transcription</keyword>
<dbReference type="Proteomes" id="UP000515121">
    <property type="component" value="Unplaced"/>
</dbReference>
<comment type="subcellular location">
    <subcellularLocation>
        <location evidence="1 9 10">Nucleus</location>
    </subcellularLocation>
</comment>
<feature type="chain" id="PRO_5028372201" evidence="12">
    <location>
        <begin position="21"/>
        <end position="336"/>
    </location>
</feature>
<dbReference type="GO" id="GO:0003700">
    <property type="term" value="F:DNA-binding transcription factor activity"/>
    <property type="evidence" value="ECO:0007669"/>
    <property type="project" value="InterPro"/>
</dbReference>
<evidence type="ECO:0000256" key="8">
    <source>
        <dbReference type="ARBA" id="ARBA00024040"/>
    </source>
</evidence>
<accession>A0A6P6BH61</accession>
<evidence type="ECO:0000256" key="10">
    <source>
        <dbReference type="RuleBase" id="RU000682"/>
    </source>
</evidence>
<keyword evidence="4 9" id="KW-0238">DNA-binding</keyword>
<dbReference type="GeneID" id="111318053"/>
<dbReference type="SUPFAM" id="SSF46689">
    <property type="entry name" value="Homeodomain-like"/>
    <property type="match status" value="1"/>
</dbReference>
<dbReference type="PANTHER" id="PTHR45940:SF43">
    <property type="entry name" value="WUSCHEL-RELATED HOMEOBOX 3"/>
    <property type="match status" value="1"/>
</dbReference>
<evidence type="ECO:0000259" key="13">
    <source>
        <dbReference type="PROSITE" id="PS50071"/>
    </source>
</evidence>
<dbReference type="Gene3D" id="1.10.10.60">
    <property type="entry name" value="Homeodomain-like"/>
    <property type="match status" value="1"/>
</dbReference>
<reference evidence="15" key="1">
    <citation type="submission" date="2025-08" db="UniProtKB">
        <authorList>
            <consortium name="RefSeq"/>
        </authorList>
    </citation>
    <scope>IDENTIFICATION</scope>
    <source>
        <tissue evidence="15">Fruit stalk</tissue>
    </source>
</reference>
<keyword evidence="3" id="KW-0805">Transcription regulation</keyword>
<feature type="domain" description="Homeobox" evidence="13">
    <location>
        <begin position="79"/>
        <end position="144"/>
    </location>
</feature>
<dbReference type="PANTHER" id="PTHR45940">
    <property type="entry name" value="WUSCHEL-RELATED HOMEOBOX 1-RELATED"/>
    <property type="match status" value="1"/>
</dbReference>
<dbReference type="InterPro" id="IPR009057">
    <property type="entry name" value="Homeodomain-like_sf"/>
</dbReference>
<dbReference type="InterPro" id="IPR044555">
    <property type="entry name" value="WUSCHEL-like"/>
</dbReference>
<dbReference type="KEGG" id="dzi:111318053"/>
<evidence type="ECO:0000256" key="11">
    <source>
        <dbReference type="SAM" id="MobiDB-lite"/>
    </source>
</evidence>
<keyword evidence="5 9" id="KW-0371">Homeobox</keyword>
<evidence type="ECO:0000256" key="3">
    <source>
        <dbReference type="ARBA" id="ARBA00023015"/>
    </source>
</evidence>
<evidence type="ECO:0000256" key="4">
    <source>
        <dbReference type="ARBA" id="ARBA00023125"/>
    </source>
</evidence>
<feature type="region of interest" description="Disordered" evidence="11">
    <location>
        <begin position="62"/>
        <end position="88"/>
    </location>
</feature>
<organism evidence="14 15">
    <name type="scientific">Durio zibethinus</name>
    <name type="common">Durian</name>
    <dbReference type="NCBI Taxonomy" id="66656"/>
    <lineage>
        <taxon>Eukaryota</taxon>
        <taxon>Viridiplantae</taxon>
        <taxon>Streptophyta</taxon>
        <taxon>Embryophyta</taxon>
        <taxon>Tracheophyta</taxon>
        <taxon>Spermatophyta</taxon>
        <taxon>Magnoliopsida</taxon>
        <taxon>eudicotyledons</taxon>
        <taxon>Gunneridae</taxon>
        <taxon>Pentapetalae</taxon>
        <taxon>rosids</taxon>
        <taxon>malvids</taxon>
        <taxon>Malvales</taxon>
        <taxon>Malvaceae</taxon>
        <taxon>Helicteroideae</taxon>
        <taxon>Durio</taxon>
    </lineage>
</organism>
<evidence type="ECO:0000313" key="14">
    <source>
        <dbReference type="Proteomes" id="UP000515121"/>
    </source>
</evidence>
<dbReference type="SMART" id="SM00389">
    <property type="entry name" value="HOX"/>
    <property type="match status" value="1"/>
</dbReference>
<keyword evidence="2" id="KW-0217">Developmental protein</keyword>
<protein>
    <submittedName>
        <fullName evidence="15">WUSCHEL-related homeobox 6-like</fullName>
    </submittedName>
</protein>
<sequence length="336" mass="38446">MLLFFFTKFTKLCCCCFTMGYPHITDLNLSHSFNNANPRSPLIPKRNDFACSLNNTTIISPGHATNANERSKAGFSHEQPLGSSRWNPTPEQLLALEELYRRGTRTPSAAQIQQIANRLRRFGKIEGKNVFYWFQNHKARERQKRRRELDTEQPQQQQCDTESLEKKESGTVTTGCENEQTKNKGPPSNFSKLSEEFISTHGVVAAATAKSEGSEWMQIQEKDLQQRKSAVRRVSTWQAMGLSCSPIYLINSMTATSLDARRVLNTQNVCSFQPHQESITTLEDENREDQTLELFPLGSHDHNRINISKKDTQVHIRAINTTFTPNQYFEFLPLKN</sequence>
<dbReference type="Pfam" id="PF00046">
    <property type="entry name" value="Homeodomain"/>
    <property type="match status" value="1"/>
</dbReference>
<dbReference type="AlphaFoldDB" id="A0A6P6BH61"/>
<dbReference type="CDD" id="cd00086">
    <property type="entry name" value="homeodomain"/>
    <property type="match status" value="1"/>
</dbReference>
<dbReference type="OrthoDB" id="1932526at2759"/>
<proteinExistence type="inferred from homology"/>
<keyword evidence="12" id="KW-0732">Signal</keyword>
<evidence type="ECO:0000256" key="2">
    <source>
        <dbReference type="ARBA" id="ARBA00022473"/>
    </source>
</evidence>
<feature type="DNA-binding region" description="Homeobox" evidence="9">
    <location>
        <begin position="81"/>
        <end position="145"/>
    </location>
</feature>
<evidence type="ECO:0000256" key="12">
    <source>
        <dbReference type="SAM" id="SignalP"/>
    </source>
</evidence>
<dbReference type="InterPro" id="IPR001356">
    <property type="entry name" value="HD"/>
</dbReference>
<keyword evidence="14" id="KW-1185">Reference proteome</keyword>
<dbReference type="GO" id="GO:0005634">
    <property type="term" value="C:nucleus"/>
    <property type="evidence" value="ECO:0007669"/>
    <property type="project" value="UniProtKB-SubCell"/>
</dbReference>
<name>A0A6P6BH61_DURZI</name>
<evidence type="ECO:0000256" key="6">
    <source>
        <dbReference type="ARBA" id="ARBA00023163"/>
    </source>
</evidence>
<gene>
    <name evidence="15" type="primary">LOC111318053</name>
</gene>
<dbReference type="GO" id="GO:0003677">
    <property type="term" value="F:DNA binding"/>
    <property type="evidence" value="ECO:0007669"/>
    <property type="project" value="UniProtKB-UniRule"/>
</dbReference>
<evidence type="ECO:0000256" key="7">
    <source>
        <dbReference type="ARBA" id="ARBA00023242"/>
    </source>
</evidence>
<comment type="similarity">
    <text evidence="8">Belongs to the WUS homeobox family.</text>
</comment>
<evidence type="ECO:0000313" key="15">
    <source>
        <dbReference type="RefSeq" id="XP_022776423.1"/>
    </source>
</evidence>
<feature type="compositionally biased region" description="Polar residues" evidence="11">
    <location>
        <begin position="152"/>
        <end position="161"/>
    </location>
</feature>
<feature type="region of interest" description="Disordered" evidence="11">
    <location>
        <begin position="141"/>
        <end position="189"/>
    </location>
</feature>
<dbReference type="GO" id="GO:0099402">
    <property type="term" value="P:plant organ development"/>
    <property type="evidence" value="ECO:0007669"/>
    <property type="project" value="InterPro"/>
</dbReference>
<keyword evidence="7 9" id="KW-0539">Nucleus</keyword>
<feature type="signal peptide" evidence="12">
    <location>
        <begin position="1"/>
        <end position="20"/>
    </location>
</feature>
<dbReference type="PROSITE" id="PS50071">
    <property type="entry name" value="HOMEOBOX_2"/>
    <property type="match status" value="1"/>
</dbReference>
<evidence type="ECO:0000256" key="5">
    <source>
        <dbReference type="ARBA" id="ARBA00023155"/>
    </source>
</evidence>
<dbReference type="FunFam" id="1.10.10.60:FF:000146">
    <property type="entry name" value="WUSCHEL-related homeobox 4"/>
    <property type="match status" value="1"/>
</dbReference>